<evidence type="ECO:0000313" key="1">
    <source>
        <dbReference type="EMBL" id="PZF78757.1"/>
    </source>
</evidence>
<evidence type="ECO:0000313" key="2">
    <source>
        <dbReference type="Proteomes" id="UP000248795"/>
    </source>
</evidence>
<dbReference type="AlphaFoldDB" id="A0A2W2BSV1"/>
<gene>
    <name evidence="1" type="ORF">DK847_02855</name>
</gene>
<sequence>MTDKTTPPCLQALDLGDVARIVQAVFPDYSLCECARMVAVLVPTTGCVCSLCAPGIYPDCVRDIIAPPGDAASAA</sequence>
<dbReference type="EMBL" id="QKVK01000001">
    <property type="protein sequence ID" value="PZF78757.1"/>
    <property type="molecule type" value="Genomic_DNA"/>
</dbReference>
<reference evidence="2" key="1">
    <citation type="submission" date="2018-06" db="EMBL/GenBank/DDBJ databases">
        <title>Aestuariibacter litoralis strain KCTC 52945T.</title>
        <authorList>
            <person name="Li X."/>
            <person name="Salam N."/>
            <person name="Li J.-L."/>
            <person name="Chen Y.-M."/>
            <person name="Yang Z.-W."/>
            <person name="Zhang L.-Y."/>
            <person name="Han M.-X."/>
            <person name="Xiao M."/>
            <person name="Li W.-J."/>
        </authorList>
    </citation>
    <scope>NUCLEOTIDE SEQUENCE [LARGE SCALE GENOMIC DNA]</scope>
    <source>
        <strain evidence="2">KCTC 52945</strain>
    </source>
</reference>
<keyword evidence="2" id="KW-1185">Reference proteome</keyword>
<dbReference type="RefSeq" id="WP_111196085.1">
    <property type="nucleotide sequence ID" value="NZ_QKVK01000001.1"/>
</dbReference>
<organism evidence="1 2">
    <name type="scientific">Aestuariivirga litoralis</name>
    <dbReference type="NCBI Taxonomy" id="2650924"/>
    <lineage>
        <taxon>Bacteria</taxon>
        <taxon>Pseudomonadati</taxon>
        <taxon>Pseudomonadota</taxon>
        <taxon>Alphaproteobacteria</taxon>
        <taxon>Hyphomicrobiales</taxon>
        <taxon>Aestuariivirgaceae</taxon>
        <taxon>Aestuariivirga</taxon>
    </lineage>
</organism>
<dbReference type="Proteomes" id="UP000248795">
    <property type="component" value="Unassembled WGS sequence"/>
</dbReference>
<proteinExistence type="predicted"/>
<name>A0A2W2BSV1_9HYPH</name>
<comment type="caution">
    <text evidence="1">The sequence shown here is derived from an EMBL/GenBank/DDBJ whole genome shotgun (WGS) entry which is preliminary data.</text>
</comment>
<protein>
    <submittedName>
        <fullName evidence="1">Uncharacterized protein</fullName>
    </submittedName>
</protein>
<accession>A0A2W2BSV1</accession>